<sequence>MKPYLEHIAASKEGSWTLFDRRLPAIPFEWHYNTEYELTLTLNSRGQRFIGDSMARYDDGDLVLIGPRIPHTWCSSSDAGRGSVHQALVLWFSEDFVQSLILSHVELRPVQRLLESSFRAIEFSPTVRAKARSIICAMLEQSAEDRLPALLQLLLLLSRDAGSQPLTSSAVKIPSDIAEERIGRVLSYLHLHYQDQNAVQELSRIAALSRSSLHRLFKLHTGTTITDYISRLRIGNACALLINTQRSISFIADDVGYRSLANFNRQFKAFKSTTPRQFRSAFNAMHA</sequence>
<evidence type="ECO:0000313" key="6">
    <source>
        <dbReference type="Proteomes" id="UP000540989"/>
    </source>
</evidence>
<dbReference type="InterPro" id="IPR009057">
    <property type="entry name" value="Homeodomain-like_sf"/>
</dbReference>
<evidence type="ECO:0000259" key="4">
    <source>
        <dbReference type="PROSITE" id="PS01124"/>
    </source>
</evidence>
<dbReference type="AlphaFoldDB" id="A0A7W7ZD50"/>
<keyword evidence="3" id="KW-0804">Transcription</keyword>
<keyword evidence="6" id="KW-1185">Reference proteome</keyword>
<protein>
    <submittedName>
        <fullName evidence="5">AraC-like DNA-binding protein</fullName>
    </submittedName>
</protein>
<evidence type="ECO:0000313" key="5">
    <source>
        <dbReference type="EMBL" id="MBB5057729.1"/>
    </source>
</evidence>
<dbReference type="SMART" id="SM00342">
    <property type="entry name" value="HTH_ARAC"/>
    <property type="match status" value="1"/>
</dbReference>
<evidence type="ECO:0000256" key="3">
    <source>
        <dbReference type="ARBA" id="ARBA00023163"/>
    </source>
</evidence>
<accession>A0A7W7ZD50</accession>
<dbReference type="CDD" id="cd06976">
    <property type="entry name" value="cupin_MtlR-like_N"/>
    <property type="match status" value="1"/>
</dbReference>
<dbReference type="RefSeq" id="WP_184216818.1">
    <property type="nucleotide sequence ID" value="NZ_JACHIP010000003.1"/>
</dbReference>
<dbReference type="PROSITE" id="PS01124">
    <property type="entry name" value="HTH_ARAC_FAMILY_2"/>
    <property type="match status" value="1"/>
</dbReference>
<dbReference type="GO" id="GO:0003700">
    <property type="term" value="F:DNA-binding transcription factor activity"/>
    <property type="evidence" value="ECO:0007669"/>
    <property type="project" value="InterPro"/>
</dbReference>
<dbReference type="InterPro" id="IPR018060">
    <property type="entry name" value="HTH_AraC"/>
</dbReference>
<feature type="domain" description="HTH araC/xylS-type" evidence="4">
    <location>
        <begin position="183"/>
        <end position="281"/>
    </location>
</feature>
<dbReference type="SUPFAM" id="SSF46689">
    <property type="entry name" value="Homeodomain-like"/>
    <property type="match status" value="2"/>
</dbReference>
<comment type="caution">
    <text evidence="5">The sequence shown here is derived from an EMBL/GenBank/DDBJ whole genome shotgun (WGS) entry which is preliminary data.</text>
</comment>
<dbReference type="PANTHER" id="PTHR43280:SF27">
    <property type="entry name" value="TRANSCRIPTIONAL REGULATOR MTLR"/>
    <property type="match status" value="1"/>
</dbReference>
<dbReference type="EMBL" id="JACHIP010000003">
    <property type="protein sequence ID" value="MBB5057729.1"/>
    <property type="molecule type" value="Genomic_DNA"/>
</dbReference>
<dbReference type="InterPro" id="IPR018062">
    <property type="entry name" value="HTH_AraC-typ_CS"/>
</dbReference>
<dbReference type="Proteomes" id="UP000540989">
    <property type="component" value="Unassembled WGS sequence"/>
</dbReference>
<dbReference type="GO" id="GO:0043565">
    <property type="term" value="F:sequence-specific DNA binding"/>
    <property type="evidence" value="ECO:0007669"/>
    <property type="project" value="InterPro"/>
</dbReference>
<dbReference type="PROSITE" id="PS00041">
    <property type="entry name" value="HTH_ARAC_FAMILY_1"/>
    <property type="match status" value="1"/>
</dbReference>
<proteinExistence type="predicted"/>
<evidence type="ECO:0000256" key="2">
    <source>
        <dbReference type="ARBA" id="ARBA00023125"/>
    </source>
</evidence>
<gene>
    <name evidence="5" type="ORF">HDF16_002435</name>
</gene>
<keyword evidence="2 5" id="KW-0238">DNA-binding</keyword>
<keyword evidence="1" id="KW-0805">Transcription regulation</keyword>
<organism evidence="5 6">
    <name type="scientific">Granulicella aggregans</name>
    <dbReference type="NCBI Taxonomy" id="474949"/>
    <lineage>
        <taxon>Bacteria</taxon>
        <taxon>Pseudomonadati</taxon>
        <taxon>Acidobacteriota</taxon>
        <taxon>Terriglobia</taxon>
        <taxon>Terriglobales</taxon>
        <taxon>Acidobacteriaceae</taxon>
        <taxon>Granulicella</taxon>
    </lineage>
</organism>
<evidence type="ECO:0000256" key="1">
    <source>
        <dbReference type="ARBA" id="ARBA00023015"/>
    </source>
</evidence>
<reference evidence="5 6" key="1">
    <citation type="submission" date="2020-08" db="EMBL/GenBank/DDBJ databases">
        <title>Genomic Encyclopedia of Type Strains, Phase IV (KMG-V): Genome sequencing to study the core and pangenomes of soil and plant-associated prokaryotes.</title>
        <authorList>
            <person name="Whitman W."/>
        </authorList>
    </citation>
    <scope>NUCLEOTIDE SEQUENCE [LARGE SCALE GENOMIC DNA]</scope>
    <source>
        <strain evidence="5 6">M8UP14</strain>
    </source>
</reference>
<dbReference type="Gene3D" id="1.10.10.60">
    <property type="entry name" value="Homeodomain-like"/>
    <property type="match status" value="2"/>
</dbReference>
<dbReference type="PANTHER" id="PTHR43280">
    <property type="entry name" value="ARAC-FAMILY TRANSCRIPTIONAL REGULATOR"/>
    <property type="match status" value="1"/>
</dbReference>
<dbReference type="Pfam" id="PF12833">
    <property type="entry name" value="HTH_18"/>
    <property type="match status" value="1"/>
</dbReference>
<name>A0A7W7ZD50_9BACT</name>